<comment type="caution">
    <text evidence="1">The sequence shown here is derived from an EMBL/GenBank/DDBJ whole genome shotgun (WGS) entry which is preliminary data.</text>
</comment>
<name>A0A392U9T9_9FABA</name>
<feature type="non-terminal residue" evidence="1">
    <location>
        <position position="1"/>
    </location>
</feature>
<dbReference type="EMBL" id="LXQA010758921">
    <property type="protein sequence ID" value="MCI69564.1"/>
    <property type="molecule type" value="Genomic_DNA"/>
</dbReference>
<accession>A0A392U9T9</accession>
<dbReference type="AlphaFoldDB" id="A0A392U9T9"/>
<dbReference type="Proteomes" id="UP000265520">
    <property type="component" value="Unassembled WGS sequence"/>
</dbReference>
<feature type="non-terminal residue" evidence="1">
    <location>
        <position position="81"/>
    </location>
</feature>
<evidence type="ECO:0008006" key="3">
    <source>
        <dbReference type="Google" id="ProtNLM"/>
    </source>
</evidence>
<evidence type="ECO:0000313" key="2">
    <source>
        <dbReference type="Proteomes" id="UP000265520"/>
    </source>
</evidence>
<sequence>ASRCPLSKDIMRAPIPAGFEKSPPLATYDGQTDPNDHVDNINAILDFRRVSGAIRCRIFPTTLRRGAMAWYQSLAPESVSS</sequence>
<protein>
    <recommendedName>
        <fullName evidence="3">Retrotransposon gag domain-containing protein</fullName>
    </recommendedName>
</protein>
<proteinExistence type="predicted"/>
<evidence type="ECO:0000313" key="1">
    <source>
        <dbReference type="EMBL" id="MCI69564.1"/>
    </source>
</evidence>
<keyword evidence="2" id="KW-1185">Reference proteome</keyword>
<organism evidence="1 2">
    <name type="scientific">Trifolium medium</name>
    <dbReference type="NCBI Taxonomy" id="97028"/>
    <lineage>
        <taxon>Eukaryota</taxon>
        <taxon>Viridiplantae</taxon>
        <taxon>Streptophyta</taxon>
        <taxon>Embryophyta</taxon>
        <taxon>Tracheophyta</taxon>
        <taxon>Spermatophyta</taxon>
        <taxon>Magnoliopsida</taxon>
        <taxon>eudicotyledons</taxon>
        <taxon>Gunneridae</taxon>
        <taxon>Pentapetalae</taxon>
        <taxon>rosids</taxon>
        <taxon>fabids</taxon>
        <taxon>Fabales</taxon>
        <taxon>Fabaceae</taxon>
        <taxon>Papilionoideae</taxon>
        <taxon>50 kb inversion clade</taxon>
        <taxon>NPAAA clade</taxon>
        <taxon>Hologalegina</taxon>
        <taxon>IRL clade</taxon>
        <taxon>Trifolieae</taxon>
        <taxon>Trifolium</taxon>
    </lineage>
</organism>
<reference evidence="1 2" key="1">
    <citation type="journal article" date="2018" name="Front. Plant Sci.">
        <title>Red Clover (Trifolium pratense) and Zigzag Clover (T. medium) - A Picture of Genomic Similarities and Differences.</title>
        <authorList>
            <person name="Dluhosova J."/>
            <person name="Istvanek J."/>
            <person name="Nedelnik J."/>
            <person name="Repkova J."/>
        </authorList>
    </citation>
    <scope>NUCLEOTIDE SEQUENCE [LARGE SCALE GENOMIC DNA]</scope>
    <source>
        <strain evidence="2">cv. 10/8</strain>
        <tissue evidence="1">Leaf</tissue>
    </source>
</reference>